<dbReference type="InterPro" id="IPR004170">
    <property type="entry name" value="WWE_dom"/>
</dbReference>
<dbReference type="InterPro" id="IPR036930">
    <property type="entry name" value="WGR_dom_sf"/>
</dbReference>
<evidence type="ECO:0000313" key="5">
    <source>
        <dbReference type="Proteomes" id="UP001211065"/>
    </source>
</evidence>
<organism evidence="4 5">
    <name type="scientific">Clydaea vesicula</name>
    <dbReference type="NCBI Taxonomy" id="447962"/>
    <lineage>
        <taxon>Eukaryota</taxon>
        <taxon>Fungi</taxon>
        <taxon>Fungi incertae sedis</taxon>
        <taxon>Chytridiomycota</taxon>
        <taxon>Chytridiomycota incertae sedis</taxon>
        <taxon>Chytridiomycetes</taxon>
        <taxon>Lobulomycetales</taxon>
        <taxon>Lobulomycetaceae</taxon>
        <taxon>Clydaea</taxon>
    </lineage>
</organism>
<sequence length="250" mass="28482">MKLRERKEVDYTNKRKPASSATASSVTATSAKTANPKRKKGKSAKIRSSTKSKLAQVDDFIELNGKIVESNNVTYDIMMCYVDEKSDKFYITQWGRTGQKGQKQLFGPYKEVDKAIEQFQLKFKDKTGNEHSDYISGNYSQITGKYAVLNKNTDSLVNESKGRGVIWQYYVGDGVDGKSDGWYNYDEDASDIVEGIYQAYSLNTEMQDYLTNRIVESGNFSYAVDLLQKKQRNLSTSTIRTIRRYDPSEQ</sequence>
<evidence type="ECO:0000256" key="1">
    <source>
        <dbReference type="SAM" id="MobiDB-lite"/>
    </source>
</evidence>
<dbReference type="SUPFAM" id="SSF117839">
    <property type="entry name" value="WWE domain"/>
    <property type="match status" value="1"/>
</dbReference>
<dbReference type="SUPFAM" id="SSF142921">
    <property type="entry name" value="WGR domain-like"/>
    <property type="match status" value="1"/>
</dbReference>
<name>A0AAD5U0R7_9FUNG</name>
<dbReference type="InterPro" id="IPR008893">
    <property type="entry name" value="WGR_domain"/>
</dbReference>
<dbReference type="EMBL" id="JADGJW010000620">
    <property type="protein sequence ID" value="KAJ3214445.1"/>
    <property type="molecule type" value="Genomic_DNA"/>
</dbReference>
<reference evidence="4" key="1">
    <citation type="submission" date="2020-05" db="EMBL/GenBank/DDBJ databases">
        <title>Phylogenomic resolution of chytrid fungi.</title>
        <authorList>
            <person name="Stajich J.E."/>
            <person name="Amses K."/>
            <person name="Simmons R."/>
            <person name="Seto K."/>
            <person name="Myers J."/>
            <person name="Bonds A."/>
            <person name="Quandt C.A."/>
            <person name="Barry K."/>
            <person name="Liu P."/>
            <person name="Grigoriev I."/>
            <person name="Longcore J.E."/>
            <person name="James T.Y."/>
        </authorList>
    </citation>
    <scope>NUCLEOTIDE SEQUENCE</scope>
    <source>
        <strain evidence="4">JEL0476</strain>
    </source>
</reference>
<feature type="compositionally biased region" description="Basic residues" evidence="1">
    <location>
        <begin position="35"/>
        <end position="48"/>
    </location>
</feature>
<keyword evidence="5" id="KW-1185">Reference proteome</keyword>
<feature type="domain" description="WWE" evidence="2">
    <location>
        <begin position="152"/>
        <end position="244"/>
    </location>
</feature>
<gene>
    <name evidence="4" type="primary">PARP4</name>
    <name evidence="4" type="ORF">HK099_006874</name>
</gene>
<dbReference type="PROSITE" id="PS50918">
    <property type="entry name" value="WWE"/>
    <property type="match status" value="1"/>
</dbReference>
<dbReference type="Gene3D" id="3.30.720.50">
    <property type="match status" value="1"/>
</dbReference>
<feature type="compositionally biased region" description="Basic and acidic residues" evidence="1">
    <location>
        <begin position="1"/>
        <end position="13"/>
    </location>
</feature>
<protein>
    <submittedName>
        <fullName evidence="4">Protein mono-ADP-ribosyltransferase parp4</fullName>
    </submittedName>
</protein>
<dbReference type="Proteomes" id="UP001211065">
    <property type="component" value="Unassembled WGS sequence"/>
</dbReference>
<evidence type="ECO:0000259" key="2">
    <source>
        <dbReference type="PROSITE" id="PS50918"/>
    </source>
</evidence>
<dbReference type="InterPro" id="IPR037197">
    <property type="entry name" value="WWE_dom_sf"/>
</dbReference>
<dbReference type="Pfam" id="PF05406">
    <property type="entry name" value="WGR"/>
    <property type="match status" value="1"/>
</dbReference>
<dbReference type="SMART" id="SM00773">
    <property type="entry name" value="WGR"/>
    <property type="match status" value="1"/>
</dbReference>
<feature type="domain" description="WGR" evidence="3">
    <location>
        <begin position="43"/>
        <end position="146"/>
    </location>
</feature>
<evidence type="ECO:0000313" key="4">
    <source>
        <dbReference type="EMBL" id="KAJ3214445.1"/>
    </source>
</evidence>
<dbReference type="Pfam" id="PF02825">
    <property type="entry name" value="WWE"/>
    <property type="match status" value="1"/>
</dbReference>
<comment type="caution">
    <text evidence="4">The sequence shown here is derived from an EMBL/GenBank/DDBJ whole genome shotgun (WGS) entry which is preliminary data.</text>
</comment>
<feature type="compositionally biased region" description="Low complexity" evidence="1">
    <location>
        <begin position="18"/>
        <end position="34"/>
    </location>
</feature>
<dbReference type="PROSITE" id="PS51977">
    <property type="entry name" value="WGR"/>
    <property type="match status" value="1"/>
</dbReference>
<feature type="region of interest" description="Disordered" evidence="1">
    <location>
        <begin position="1"/>
        <end position="48"/>
    </location>
</feature>
<dbReference type="AlphaFoldDB" id="A0AAD5U0R7"/>
<evidence type="ECO:0000259" key="3">
    <source>
        <dbReference type="PROSITE" id="PS51977"/>
    </source>
</evidence>
<proteinExistence type="predicted"/>
<accession>A0AAD5U0R7</accession>